<evidence type="ECO:0000313" key="2">
    <source>
        <dbReference type="EMBL" id="KAJ1163601.1"/>
    </source>
</evidence>
<keyword evidence="1" id="KW-0812">Transmembrane</keyword>
<protein>
    <submittedName>
        <fullName evidence="2">Uncharacterized protein</fullName>
    </submittedName>
</protein>
<keyword evidence="1" id="KW-0472">Membrane</keyword>
<keyword evidence="1" id="KW-1133">Transmembrane helix</keyword>
<proteinExistence type="predicted"/>
<dbReference type="EMBL" id="JANPWB010000008">
    <property type="protein sequence ID" value="KAJ1163601.1"/>
    <property type="molecule type" value="Genomic_DNA"/>
</dbReference>
<accession>A0AAV7SHV7</accession>
<name>A0AAV7SHV7_PLEWA</name>
<organism evidence="2 3">
    <name type="scientific">Pleurodeles waltl</name>
    <name type="common">Iberian ribbed newt</name>
    <dbReference type="NCBI Taxonomy" id="8319"/>
    <lineage>
        <taxon>Eukaryota</taxon>
        <taxon>Metazoa</taxon>
        <taxon>Chordata</taxon>
        <taxon>Craniata</taxon>
        <taxon>Vertebrata</taxon>
        <taxon>Euteleostomi</taxon>
        <taxon>Amphibia</taxon>
        <taxon>Batrachia</taxon>
        <taxon>Caudata</taxon>
        <taxon>Salamandroidea</taxon>
        <taxon>Salamandridae</taxon>
        <taxon>Pleurodelinae</taxon>
        <taxon>Pleurodeles</taxon>
    </lineage>
</organism>
<comment type="caution">
    <text evidence="2">The sequence shown here is derived from an EMBL/GenBank/DDBJ whole genome shotgun (WGS) entry which is preliminary data.</text>
</comment>
<evidence type="ECO:0000256" key="1">
    <source>
        <dbReference type="SAM" id="Phobius"/>
    </source>
</evidence>
<sequence>MLVVVAPRDIQLHSRPCLFCGIRSVPLDNFRTSEPLLVGRKRAVEMHNYSVAAPHACLGLAPLVVSAFVVALAAARVRALIYVSGSCAPHLRFVLFRQPDFTRFE</sequence>
<reference evidence="2" key="1">
    <citation type="journal article" date="2022" name="bioRxiv">
        <title>Sequencing and chromosome-scale assembly of the giantPleurodeles waltlgenome.</title>
        <authorList>
            <person name="Brown T."/>
            <person name="Elewa A."/>
            <person name="Iarovenko S."/>
            <person name="Subramanian E."/>
            <person name="Araus A.J."/>
            <person name="Petzold A."/>
            <person name="Susuki M."/>
            <person name="Suzuki K.-i.T."/>
            <person name="Hayashi T."/>
            <person name="Toyoda A."/>
            <person name="Oliveira C."/>
            <person name="Osipova E."/>
            <person name="Leigh N.D."/>
            <person name="Simon A."/>
            <person name="Yun M.H."/>
        </authorList>
    </citation>
    <scope>NUCLEOTIDE SEQUENCE</scope>
    <source>
        <strain evidence="2">20211129_DDA</strain>
        <tissue evidence="2">Liver</tissue>
    </source>
</reference>
<dbReference type="AlphaFoldDB" id="A0AAV7SHV7"/>
<evidence type="ECO:0000313" key="3">
    <source>
        <dbReference type="Proteomes" id="UP001066276"/>
    </source>
</evidence>
<gene>
    <name evidence="2" type="ORF">NDU88_004057</name>
</gene>
<feature type="transmembrane region" description="Helical" evidence="1">
    <location>
        <begin position="52"/>
        <end position="75"/>
    </location>
</feature>
<dbReference type="Proteomes" id="UP001066276">
    <property type="component" value="Chromosome 4_2"/>
</dbReference>
<keyword evidence="3" id="KW-1185">Reference proteome</keyword>